<feature type="region of interest" description="Disordered" evidence="1">
    <location>
        <begin position="44"/>
        <end position="72"/>
    </location>
</feature>
<reference evidence="4" key="1">
    <citation type="journal article" date="2019" name="Int. J. Syst. Evol. Microbiol.">
        <title>The Global Catalogue of Microorganisms (GCM) 10K type strain sequencing project: providing services to taxonomists for standard genome sequencing and annotation.</title>
        <authorList>
            <consortium name="The Broad Institute Genomics Platform"/>
            <consortium name="The Broad Institute Genome Sequencing Center for Infectious Disease"/>
            <person name="Wu L."/>
            <person name="Ma J."/>
        </authorList>
    </citation>
    <scope>NUCLEOTIDE SEQUENCE [LARGE SCALE GENOMIC DNA]</scope>
    <source>
        <strain evidence="4">JCM 10411</strain>
    </source>
</reference>
<feature type="transmembrane region" description="Helical" evidence="2">
    <location>
        <begin position="23"/>
        <end position="44"/>
    </location>
</feature>
<keyword evidence="2" id="KW-0472">Membrane</keyword>
<keyword evidence="2" id="KW-0812">Transmembrane</keyword>
<comment type="caution">
    <text evidence="3">The sequence shown here is derived from an EMBL/GenBank/DDBJ whole genome shotgun (WGS) entry which is preliminary data.</text>
</comment>
<evidence type="ECO:0000313" key="4">
    <source>
        <dbReference type="Proteomes" id="UP001596180"/>
    </source>
</evidence>
<keyword evidence="2" id="KW-1133">Transmembrane helix</keyword>
<dbReference type="EMBL" id="JBHSOA010000044">
    <property type="protein sequence ID" value="MFC5854249.1"/>
    <property type="molecule type" value="Genomic_DNA"/>
</dbReference>
<evidence type="ECO:0008006" key="5">
    <source>
        <dbReference type="Google" id="ProtNLM"/>
    </source>
</evidence>
<dbReference type="Proteomes" id="UP001596180">
    <property type="component" value="Unassembled WGS sequence"/>
</dbReference>
<feature type="compositionally biased region" description="Low complexity" evidence="1">
    <location>
        <begin position="44"/>
        <end position="55"/>
    </location>
</feature>
<accession>A0ABW1E491</accession>
<protein>
    <recommendedName>
        <fullName evidence="5">Lipoprotein</fullName>
    </recommendedName>
</protein>
<sequence>MAAVLVHHTSPVAGLPAPTPHGYLPVFAMACAIALAACATAPAMPRDPDGAGTRRAFGRGGKAGGDRAREGA</sequence>
<proteinExistence type="predicted"/>
<evidence type="ECO:0000256" key="1">
    <source>
        <dbReference type="SAM" id="MobiDB-lite"/>
    </source>
</evidence>
<organism evidence="3 4">
    <name type="scientific">Streptomyces chlorus</name>
    <dbReference type="NCBI Taxonomy" id="887452"/>
    <lineage>
        <taxon>Bacteria</taxon>
        <taxon>Bacillati</taxon>
        <taxon>Actinomycetota</taxon>
        <taxon>Actinomycetes</taxon>
        <taxon>Kitasatosporales</taxon>
        <taxon>Streptomycetaceae</taxon>
        <taxon>Streptomyces</taxon>
    </lineage>
</organism>
<keyword evidence="4" id="KW-1185">Reference proteome</keyword>
<evidence type="ECO:0000256" key="2">
    <source>
        <dbReference type="SAM" id="Phobius"/>
    </source>
</evidence>
<gene>
    <name evidence="3" type="ORF">ACFPZI_21310</name>
</gene>
<dbReference type="RefSeq" id="WP_381365229.1">
    <property type="nucleotide sequence ID" value="NZ_JBHSOA010000044.1"/>
</dbReference>
<evidence type="ECO:0000313" key="3">
    <source>
        <dbReference type="EMBL" id="MFC5854249.1"/>
    </source>
</evidence>
<name>A0ABW1E491_9ACTN</name>